<proteinExistence type="predicted"/>
<dbReference type="Proteomes" id="UP001215598">
    <property type="component" value="Unassembled WGS sequence"/>
</dbReference>
<evidence type="ECO:0000313" key="2">
    <source>
        <dbReference type="EMBL" id="KAJ7779919.1"/>
    </source>
</evidence>
<feature type="signal peptide" evidence="1">
    <location>
        <begin position="1"/>
        <end position="19"/>
    </location>
</feature>
<comment type="caution">
    <text evidence="2">The sequence shown here is derived from an EMBL/GenBank/DDBJ whole genome shotgun (WGS) entry which is preliminary data.</text>
</comment>
<keyword evidence="3" id="KW-1185">Reference proteome</keyword>
<keyword evidence="1" id="KW-0732">Signal</keyword>
<organism evidence="2 3">
    <name type="scientific">Mycena metata</name>
    <dbReference type="NCBI Taxonomy" id="1033252"/>
    <lineage>
        <taxon>Eukaryota</taxon>
        <taxon>Fungi</taxon>
        <taxon>Dikarya</taxon>
        <taxon>Basidiomycota</taxon>
        <taxon>Agaricomycotina</taxon>
        <taxon>Agaricomycetes</taxon>
        <taxon>Agaricomycetidae</taxon>
        <taxon>Agaricales</taxon>
        <taxon>Marasmiineae</taxon>
        <taxon>Mycenaceae</taxon>
        <taxon>Mycena</taxon>
    </lineage>
</organism>
<sequence length="112" mass="12053">MQLLFAIPFLCAALGLVRAEDNRLPYLIPTGDTMDVFTADFDAACSTWGPAIAQGLFFSEAFVEPGDFQGKHADIEALIFCDWKNVTGPITSQSQITTFTVEVAAYLGATPA</sequence>
<evidence type="ECO:0000313" key="3">
    <source>
        <dbReference type="Proteomes" id="UP001215598"/>
    </source>
</evidence>
<dbReference type="EMBL" id="JARKIB010000005">
    <property type="protein sequence ID" value="KAJ7779919.1"/>
    <property type="molecule type" value="Genomic_DNA"/>
</dbReference>
<name>A0AAD7K7P9_9AGAR</name>
<gene>
    <name evidence="2" type="ORF">B0H16DRAFT_1830478</name>
</gene>
<protein>
    <submittedName>
        <fullName evidence="2">Uncharacterized protein</fullName>
    </submittedName>
</protein>
<evidence type="ECO:0000256" key="1">
    <source>
        <dbReference type="SAM" id="SignalP"/>
    </source>
</evidence>
<dbReference type="AlphaFoldDB" id="A0AAD7K7P9"/>
<feature type="chain" id="PRO_5042050157" evidence="1">
    <location>
        <begin position="20"/>
        <end position="112"/>
    </location>
</feature>
<reference evidence="2" key="1">
    <citation type="submission" date="2023-03" db="EMBL/GenBank/DDBJ databases">
        <title>Massive genome expansion in bonnet fungi (Mycena s.s.) driven by repeated elements and novel gene families across ecological guilds.</title>
        <authorList>
            <consortium name="Lawrence Berkeley National Laboratory"/>
            <person name="Harder C.B."/>
            <person name="Miyauchi S."/>
            <person name="Viragh M."/>
            <person name="Kuo A."/>
            <person name="Thoen E."/>
            <person name="Andreopoulos B."/>
            <person name="Lu D."/>
            <person name="Skrede I."/>
            <person name="Drula E."/>
            <person name="Henrissat B."/>
            <person name="Morin E."/>
            <person name="Kohler A."/>
            <person name="Barry K."/>
            <person name="LaButti K."/>
            <person name="Morin E."/>
            <person name="Salamov A."/>
            <person name="Lipzen A."/>
            <person name="Mereny Z."/>
            <person name="Hegedus B."/>
            <person name="Baldrian P."/>
            <person name="Stursova M."/>
            <person name="Weitz H."/>
            <person name="Taylor A."/>
            <person name="Grigoriev I.V."/>
            <person name="Nagy L.G."/>
            <person name="Martin F."/>
            <person name="Kauserud H."/>
        </authorList>
    </citation>
    <scope>NUCLEOTIDE SEQUENCE</scope>
    <source>
        <strain evidence="2">CBHHK182m</strain>
    </source>
</reference>
<accession>A0AAD7K7P9</accession>